<keyword evidence="4" id="KW-1185">Reference proteome</keyword>
<dbReference type="EMBL" id="FWEW01001349">
    <property type="protein sequence ID" value="SLM36837.1"/>
    <property type="molecule type" value="Genomic_DNA"/>
</dbReference>
<feature type="region of interest" description="Disordered" evidence="1">
    <location>
        <begin position="1"/>
        <end position="149"/>
    </location>
</feature>
<feature type="compositionally biased region" description="Polar residues" evidence="1">
    <location>
        <begin position="513"/>
        <end position="522"/>
    </location>
</feature>
<feature type="compositionally biased region" description="Polar residues" evidence="1">
    <location>
        <begin position="1280"/>
        <end position="1289"/>
    </location>
</feature>
<dbReference type="PANTHER" id="PTHR38697">
    <property type="entry name" value="NUCLEAR PORE COMPLEX PROTEIN SIMILAR TO S. CEREVISIAE NUP2 (EUROFUNG)"/>
    <property type="match status" value="1"/>
</dbReference>
<feature type="compositionally biased region" description="Basic and acidic residues" evidence="1">
    <location>
        <begin position="710"/>
        <end position="721"/>
    </location>
</feature>
<feature type="compositionally biased region" description="Polar residues" evidence="1">
    <location>
        <begin position="1016"/>
        <end position="1025"/>
    </location>
</feature>
<feature type="compositionally biased region" description="Basic and acidic residues" evidence="1">
    <location>
        <begin position="948"/>
        <end position="973"/>
    </location>
</feature>
<feature type="region of interest" description="Disordered" evidence="1">
    <location>
        <begin position="631"/>
        <end position="1124"/>
    </location>
</feature>
<dbReference type="SUPFAM" id="SSF50729">
    <property type="entry name" value="PH domain-like"/>
    <property type="match status" value="1"/>
</dbReference>
<feature type="compositionally biased region" description="Polar residues" evidence="1">
    <location>
        <begin position="818"/>
        <end position="858"/>
    </location>
</feature>
<feature type="compositionally biased region" description="Low complexity" evidence="1">
    <location>
        <begin position="26"/>
        <end position="51"/>
    </location>
</feature>
<feature type="compositionally biased region" description="Polar residues" evidence="1">
    <location>
        <begin position="419"/>
        <end position="435"/>
    </location>
</feature>
<feature type="compositionally biased region" description="Polar residues" evidence="1">
    <location>
        <begin position="68"/>
        <end position="94"/>
    </location>
</feature>
<dbReference type="InterPro" id="IPR011993">
    <property type="entry name" value="PH-like_dom_sf"/>
</dbReference>
<feature type="compositionally biased region" description="Basic and acidic residues" evidence="1">
    <location>
        <begin position="921"/>
        <end position="938"/>
    </location>
</feature>
<evidence type="ECO:0000313" key="3">
    <source>
        <dbReference type="EMBL" id="SLM36837.1"/>
    </source>
</evidence>
<feature type="compositionally biased region" description="Polar residues" evidence="1">
    <location>
        <begin position="362"/>
        <end position="378"/>
    </location>
</feature>
<feature type="region of interest" description="Disordered" evidence="1">
    <location>
        <begin position="466"/>
        <end position="492"/>
    </location>
</feature>
<feature type="compositionally biased region" description="Polar residues" evidence="1">
    <location>
        <begin position="541"/>
        <end position="566"/>
    </location>
</feature>
<dbReference type="Proteomes" id="UP000192927">
    <property type="component" value="Unassembled WGS sequence"/>
</dbReference>
<feature type="domain" description="RanBD1" evidence="2">
    <location>
        <begin position="1450"/>
        <end position="1518"/>
    </location>
</feature>
<feature type="compositionally biased region" description="Polar residues" evidence="1">
    <location>
        <begin position="1407"/>
        <end position="1417"/>
    </location>
</feature>
<feature type="compositionally biased region" description="Low complexity" evidence="1">
    <location>
        <begin position="1326"/>
        <end position="1349"/>
    </location>
</feature>
<feature type="compositionally biased region" description="Low complexity" evidence="1">
    <location>
        <begin position="1267"/>
        <end position="1279"/>
    </location>
</feature>
<feature type="compositionally biased region" description="Low complexity" evidence="1">
    <location>
        <begin position="791"/>
        <end position="817"/>
    </location>
</feature>
<name>A0A1W5D124_9LECA</name>
<dbReference type="CDD" id="cd13170">
    <property type="entry name" value="RanBD_NUP50"/>
    <property type="match status" value="1"/>
</dbReference>
<feature type="compositionally biased region" description="Low complexity" evidence="1">
    <location>
        <begin position="193"/>
        <end position="214"/>
    </location>
</feature>
<feature type="compositionally biased region" description="Low complexity" evidence="1">
    <location>
        <begin position="1420"/>
        <end position="1431"/>
    </location>
</feature>
<dbReference type="InterPro" id="IPR000156">
    <property type="entry name" value="Ran_bind_dom"/>
</dbReference>
<dbReference type="PANTHER" id="PTHR38697:SF1">
    <property type="entry name" value="NUCLEAR PORE COMPLEX PROTEIN SIMILAR TO S. CEREVISIAE NUP2 (EUROFUNG)"/>
    <property type="match status" value="1"/>
</dbReference>
<feature type="region of interest" description="Disordered" evidence="1">
    <location>
        <begin position="285"/>
        <end position="390"/>
    </location>
</feature>
<dbReference type="Pfam" id="PF00638">
    <property type="entry name" value="Ran_BP1"/>
    <property type="match status" value="1"/>
</dbReference>
<feature type="compositionally biased region" description="Polar residues" evidence="1">
    <location>
        <begin position="1090"/>
        <end position="1113"/>
    </location>
</feature>
<reference evidence="4" key="1">
    <citation type="submission" date="2017-03" db="EMBL/GenBank/DDBJ databases">
        <authorList>
            <person name="Sharma R."/>
            <person name="Thines M."/>
        </authorList>
    </citation>
    <scope>NUCLEOTIDE SEQUENCE [LARGE SCALE GENOMIC DNA]</scope>
</reference>
<dbReference type="Gene3D" id="2.30.29.30">
    <property type="entry name" value="Pleckstrin-homology domain (PH domain)/Phosphotyrosine-binding domain (PTB)"/>
    <property type="match status" value="1"/>
</dbReference>
<feature type="region of interest" description="Disordered" evidence="1">
    <location>
        <begin position="509"/>
        <end position="566"/>
    </location>
</feature>
<evidence type="ECO:0000256" key="1">
    <source>
        <dbReference type="SAM" id="MobiDB-lite"/>
    </source>
</evidence>
<feature type="compositionally biased region" description="Polar residues" evidence="1">
    <location>
        <begin position="285"/>
        <end position="313"/>
    </location>
</feature>
<sequence>MSSTPQKATAAQLASRKIIHGRAARRMASSRLANFQAPQPSQQPGQSPFGSVDPNTVNGNATLPLPSSGFNFGQPNGGSSQTFPQDNSSNMPPKSQSTSFGGFGSGSDTNTGFNPQGFAPTSDFNFSVGSGMRQNNPFTGASNSLSTTPTPGGYQGAIFNLPTTHSIFAPPNSLFREHEDTTDHVFAPHAPFNQQNNHNNQNNQDNQNTQNNQNVFPQPTSSVFNQTPSQQQQMRPPSNVFGQSNSQSISNMFVAPASQQQEKQPTPDMFGQSRPQQIQAANNFFGSSEGQPQQAQPSSNMFGQFSSPSNQPKISFFGQNAIPEPHSQSDSNASAQFGDSMHISPDNSPQKIDQPRQGAFSFLNSQPQTNSDNTTITPGQGGSLFDRITRPTPTTVASTASVQGGFLSTDRYSNASAFTPTKNATEQPGSSTDSPSAPAISFGNSSANTSAFSSLSQASSTASIKEADKRAIGNRPIATPTLAKPSSDNAKMGMGNPFTSLIFPSHPQPCPASPNSTIAATMSSSSSENPGDTGFRIKGISATSNLPASNQKQETAITSSRSPTFRNMGTPLNVPAHFTEAQKQQMITGYQMRSLDMGLKKYMLGSGFFSEPLLITRFYLDMKEEIMAAQGSAQERLAGTKRKSIDNETDLDGNGPNKKSRVGASSLESPTKGTSQVPLVPRTETNGPTANTPLFDQPAPDNLVRTGAKRAADEDLVRNNADDVNGTSKKARWNDEISHPSLPSSSQPTQGSETSNILKGVLGKPDNKSPSTPMPSASGTLRTGSSTQNLSTKPSKSSATTTVENLLSNNPSSSSASTGTYQARPTTPFSGAGTVSSSLAQTKPALSSSNATDKSSMISSTSQFKPSSSQTSAGSALTNPFTTKPVTPGAASPDKFKASSVKVPTFDNGAPVNFLNQSGKAAEEDAKKEKEKRKAKELDSDEDNEAEGAGKDVEEQRAKKQKVVEAAKGDVAKFKPGSPQTISPGGSAPPSFQFGAPKPTPSAAGGPSGFGALTSIPGSGTSVFSNPKAFGAQNGTNKNNIFGHLSAAESGPERSQTGDADDESSDSGADSDGVNGEDPKEGADNERRSTQTTDPVPSTPLKSPRNQGGNTVLKSGPSPHGALAKGYASIEKLLRSSTPMGNPLERVASVEDRKLVPFKLSSAIVPGDFTPQSSPSRMGSSGPFNQASPSPASSVPGQPSSKTVATSPASSLFGQPSSKTVATSPASSAFGQPSLKTAATSPASSVFGQPSSKTGATSPASSAFGQPSSKTAATSPASSVFAQPSSKTVAASPFGALGSPAGDHTWKQDRPIKFGNTGSAPGWSVTPATPTKPAAAEQKGSPSSGFSGLFGAAKPATLDAASKPATNFFGAGTSAAKSPDAGFGFGFGGPPKSATNALAPPSGLASDATSRATSPGATTGGESANESTAEGAEGEAEHHEQINLAAGGPGEENEDILFEVRAKGLIYDSEKKEWSIQGLGPVRVLKDRQTGKARILLRQDPSGRILLNAALMSEMSYEYSKPKGVKMGVATDGKFSTWMIKVGKDGDATRLSSVLEDNKSN</sequence>
<feature type="compositionally biased region" description="Low complexity" evidence="1">
    <location>
        <begin position="95"/>
        <end position="113"/>
    </location>
</feature>
<feature type="region of interest" description="Disordered" evidence="1">
    <location>
        <begin position="187"/>
        <end position="245"/>
    </location>
</feature>
<feature type="region of interest" description="Disordered" evidence="1">
    <location>
        <begin position="1136"/>
        <end position="1349"/>
    </location>
</feature>
<protein>
    <submittedName>
        <fullName evidence="3">1 domain protein</fullName>
    </submittedName>
</protein>
<feature type="compositionally biased region" description="Polar residues" evidence="1">
    <location>
        <begin position="122"/>
        <end position="149"/>
    </location>
</feature>
<feature type="region of interest" description="Disordered" evidence="1">
    <location>
        <begin position="1394"/>
        <end position="1450"/>
    </location>
</feature>
<dbReference type="PROSITE" id="PS50196">
    <property type="entry name" value="RANBD1"/>
    <property type="match status" value="1"/>
</dbReference>
<feature type="compositionally biased region" description="Low complexity" evidence="1">
    <location>
        <begin position="995"/>
        <end position="1005"/>
    </location>
</feature>
<feature type="compositionally biased region" description="Polar residues" evidence="1">
    <location>
        <begin position="741"/>
        <end position="757"/>
    </location>
</feature>
<feature type="compositionally biased region" description="Polar residues" evidence="1">
    <location>
        <begin position="215"/>
        <end position="245"/>
    </location>
</feature>
<feature type="compositionally biased region" description="Low complexity" evidence="1">
    <location>
        <begin position="859"/>
        <end position="872"/>
    </location>
</feature>
<feature type="compositionally biased region" description="Polar residues" evidence="1">
    <location>
        <begin position="768"/>
        <end position="790"/>
    </location>
</feature>
<feature type="compositionally biased region" description="Basic and acidic residues" evidence="1">
    <location>
        <begin position="1077"/>
        <end position="1089"/>
    </location>
</feature>
<organism evidence="3 4">
    <name type="scientific">Lasallia pustulata</name>
    <dbReference type="NCBI Taxonomy" id="136370"/>
    <lineage>
        <taxon>Eukaryota</taxon>
        <taxon>Fungi</taxon>
        <taxon>Dikarya</taxon>
        <taxon>Ascomycota</taxon>
        <taxon>Pezizomycotina</taxon>
        <taxon>Lecanoromycetes</taxon>
        <taxon>OSLEUM clade</taxon>
        <taxon>Umbilicariomycetidae</taxon>
        <taxon>Umbilicariales</taxon>
        <taxon>Umbilicariaceae</taxon>
        <taxon>Lasallia</taxon>
    </lineage>
</organism>
<proteinExistence type="predicted"/>
<feature type="compositionally biased region" description="Polar residues" evidence="1">
    <location>
        <begin position="1170"/>
        <end position="1266"/>
    </location>
</feature>
<dbReference type="SMART" id="SM00160">
    <property type="entry name" value="RanBD"/>
    <property type="match status" value="1"/>
</dbReference>
<evidence type="ECO:0000259" key="2">
    <source>
        <dbReference type="PROSITE" id="PS50196"/>
    </source>
</evidence>
<feature type="region of interest" description="Disordered" evidence="1">
    <location>
        <begin position="419"/>
        <end position="442"/>
    </location>
</feature>
<feature type="compositionally biased region" description="Polar residues" evidence="1">
    <location>
        <begin position="326"/>
        <end position="337"/>
    </location>
</feature>
<dbReference type="InterPro" id="IPR053074">
    <property type="entry name" value="NPC_Nucleoporin"/>
</dbReference>
<evidence type="ECO:0000313" key="4">
    <source>
        <dbReference type="Proteomes" id="UP000192927"/>
    </source>
</evidence>
<accession>A0A1W5D124</accession>
<feature type="compositionally biased region" description="Polar residues" evidence="1">
    <location>
        <begin position="666"/>
        <end position="694"/>
    </location>
</feature>
<feature type="compositionally biased region" description="Polar residues" evidence="1">
    <location>
        <begin position="873"/>
        <end position="885"/>
    </location>
</feature>